<dbReference type="GO" id="GO:0000103">
    <property type="term" value="P:sulfate assimilation"/>
    <property type="evidence" value="ECO:0007669"/>
    <property type="project" value="TreeGrafter"/>
</dbReference>
<sequence>MHPDTIGGMGALREFFGGVGVLGRGLALWASAPRLMLLGAIPALIVGVVYLAGIIALLVALPPLSDALTPFADDWDPVWRTAVRIAAGAALVGLAVLIVVFTYTAITLLVGDPFYERIRFHVEEREGGAPPDEAAGGFWGQLGRGLVTTLRMLVLTAAVGLLLFAGGFIPVVGQTVVPVVAALFGGWVLAIELTGYAFDARALRLRDRRRMLGVRRARTLGFGVTVYLLFLLPLGAVFVMPAAAAGATLLAREALQPRAGRPADAPTAAPPAPPHRAS</sequence>
<feature type="transmembrane region" description="Helical" evidence="11">
    <location>
        <begin position="12"/>
        <end position="30"/>
    </location>
</feature>
<evidence type="ECO:0000256" key="9">
    <source>
        <dbReference type="ARBA" id="ARBA00023136"/>
    </source>
</evidence>
<dbReference type="EMBL" id="CP020715">
    <property type="protein sequence ID" value="ARJ05444.1"/>
    <property type="molecule type" value="Genomic_DNA"/>
</dbReference>
<evidence type="ECO:0000256" key="1">
    <source>
        <dbReference type="ARBA" id="ARBA00004141"/>
    </source>
</evidence>
<name>A0A1X9LJT5_9MICO</name>
<dbReference type="AlphaFoldDB" id="A0A1X9LJT5"/>
<organism evidence="12 13">
    <name type="scientific">Cnuibacter physcomitrellae</name>
    <dbReference type="NCBI Taxonomy" id="1619308"/>
    <lineage>
        <taxon>Bacteria</taxon>
        <taxon>Bacillati</taxon>
        <taxon>Actinomycetota</taxon>
        <taxon>Actinomycetes</taxon>
        <taxon>Micrococcales</taxon>
        <taxon>Microbacteriaceae</taxon>
        <taxon>Cnuibacter</taxon>
    </lineage>
</organism>
<keyword evidence="9 11" id="KW-0472">Membrane</keyword>
<evidence type="ECO:0000256" key="10">
    <source>
        <dbReference type="SAM" id="MobiDB-lite"/>
    </source>
</evidence>
<reference evidence="12 13" key="1">
    <citation type="submission" date="2017-04" db="EMBL/GenBank/DDBJ databases">
        <authorList>
            <person name="Afonso C.L."/>
            <person name="Miller P.J."/>
            <person name="Scott M.A."/>
            <person name="Spackman E."/>
            <person name="Goraichik I."/>
            <person name="Dimitrov K.M."/>
            <person name="Suarez D.L."/>
            <person name="Swayne D.E."/>
        </authorList>
    </citation>
    <scope>NUCLEOTIDE SEQUENCE [LARGE SCALE GENOMIC DNA]</scope>
    <source>
        <strain evidence="13">XA(T)</strain>
    </source>
</reference>
<keyword evidence="8" id="KW-0764">Sulfate transport</keyword>
<keyword evidence="4" id="KW-0997">Cell inner membrane</keyword>
<dbReference type="InterPro" id="IPR059112">
    <property type="entry name" value="CysZ/EI24"/>
</dbReference>
<feature type="transmembrane region" description="Helical" evidence="11">
    <location>
        <begin position="152"/>
        <end position="173"/>
    </location>
</feature>
<keyword evidence="7 11" id="KW-1133">Transmembrane helix</keyword>
<feature type="transmembrane region" description="Helical" evidence="11">
    <location>
        <begin position="219"/>
        <end position="240"/>
    </location>
</feature>
<dbReference type="GO" id="GO:0019344">
    <property type="term" value="P:cysteine biosynthetic process"/>
    <property type="evidence" value="ECO:0007669"/>
    <property type="project" value="TreeGrafter"/>
</dbReference>
<dbReference type="GO" id="GO:0009675">
    <property type="term" value="F:high-affinity sulfate:proton symporter activity"/>
    <property type="evidence" value="ECO:0007669"/>
    <property type="project" value="TreeGrafter"/>
</dbReference>
<evidence type="ECO:0000313" key="12">
    <source>
        <dbReference type="EMBL" id="ARJ05444.1"/>
    </source>
</evidence>
<keyword evidence="3" id="KW-1003">Cell membrane</keyword>
<keyword evidence="5" id="KW-0028">Amino-acid biosynthesis</keyword>
<evidence type="ECO:0000256" key="7">
    <source>
        <dbReference type="ARBA" id="ARBA00022989"/>
    </source>
</evidence>
<comment type="subcellular location">
    <subcellularLocation>
        <location evidence="1">Membrane</location>
        <topology evidence="1">Multi-pass membrane protein</topology>
    </subcellularLocation>
</comment>
<gene>
    <name evidence="12" type="ORF">B5808_09585</name>
</gene>
<dbReference type="Pfam" id="PF07264">
    <property type="entry name" value="EI24"/>
    <property type="match status" value="1"/>
</dbReference>
<keyword evidence="6 11" id="KW-0812">Transmembrane</keyword>
<dbReference type="GO" id="GO:0005886">
    <property type="term" value="C:plasma membrane"/>
    <property type="evidence" value="ECO:0007669"/>
    <property type="project" value="TreeGrafter"/>
</dbReference>
<evidence type="ECO:0008006" key="14">
    <source>
        <dbReference type="Google" id="ProtNLM"/>
    </source>
</evidence>
<feature type="transmembrane region" description="Helical" evidence="11">
    <location>
        <begin position="81"/>
        <end position="110"/>
    </location>
</feature>
<evidence type="ECO:0000256" key="5">
    <source>
        <dbReference type="ARBA" id="ARBA00022605"/>
    </source>
</evidence>
<dbReference type="Proteomes" id="UP000192775">
    <property type="component" value="Chromosome"/>
</dbReference>
<keyword evidence="13" id="KW-1185">Reference proteome</keyword>
<evidence type="ECO:0000256" key="11">
    <source>
        <dbReference type="SAM" id="Phobius"/>
    </source>
</evidence>
<evidence type="ECO:0000256" key="6">
    <source>
        <dbReference type="ARBA" id="ARBA00022692"/>
    </source>
</evidence>
<evidence type="ECO:0000256" key="4">
    <source>
        <dbReference type="ARBA" id="ARBA00022519"/>
    </source>
</evidence>
<evidence type="ECO:0000313" key="13">
    <source>
        <dbReference type="Proteomes" id="UP000192775"/>
    </source>
</evidence>
<feature type="compositionally biased region" description="Pro residues" evidence="10">
    <location>
        <begin position="268"/>
        <end position="278"/>
    </location>
</feature>
<proteinExistence type="predicted"/>
<dbReference type="KEGG" id="cphy:B5808_09585"/>
<dbReference type="PANTHER" id="PTHR37468:SF1">
    <property type="entry name" value="SULFATE TRANSPORTER CYSZ"/>
    <property type="match status" value="1"/>
</dbReference>
<evidence type="ECO:0000256" key="8">
    <source>
        <dbReference type="ARBA" id="ARBA00023032"/>
    </source>
</evidence>
<feature type="compositionally biased region" description="Low complexity" evidence="10">
    <location>
        <begin position="258"/>
        <end position="267"/>
    </location>
</feature>
<feature type="transmembrane region" description="Helical" evidence="11">
    <location>
        <begin position="37"/>
        <end position="61"/>
    </location>
</feature>
<evidence type="ECO:0000256" key="3">
    <source>
        <dbReference type="ARBA" id="ARBA00022475"/>
    </source>
</evidence>
<accession>A0A1X9LJT5</accession>
<dbReference type="InterPro" id="IPR050480">
    <property type="entry name" value="CysZ-like"/>
</dbReference>
<dbReference type="PANTHER" id="PTHR37468">
    <property type="entry name" value="SULFATE TRANSPORTER CYSZ"/>
    <property type="match status" value="1"/>
</dbReference>
<protein>
    <recommendedName>
        <fullName evidence="14">CysZ protein</fullName>
    </recommendedName>
</protein>
<dbReference type="STRING" id="1619308.B5808_09585"/>
<keyword evidence="2" id="KW-0813">Transport</keyword>
<feature type="region of interest" description="Disordered" evidence="10">
    <location>
        <begin position="258"/>
        <end position="278"/>
    </location>
</feature>
<feature type="transmembrane region" description="Helical" evidence="11">
    <location>
        <begin position="179"/>
        <end position="198"/>
    </location>
</feature>
<evidence type="ECO:0000256" key="2">
    <source>
        <dbReference type="ARBA" id="ARBA00022448"/>
    </source>
</evidence>